<dbReference type="InterPro" id="IPR036986">
    <property type="entry name" value="S4_RNA-bd_sf"/>
</dbReference>
<protein>
    <submittedName>
        <fullName evidence="2">RNA-binding S4 domain-containing protein</fullName>
    </submittedName>
</protein>
<keyword evidence="1" id="KW-0694">RNA-binding</keyword>
<dbReference type="Proteomes" id="UP000824267">
    <property type="component" value="Unassembled WGS sequence"/>
</dbReference>
<accession>A0A9D1RGP1</accession>
<name>A0A9D1RGP1_9BACT</name>
<dbReference type="AlphaFoldDB" id="A0A9D1RGP1"/>
<dbReference type="SUPFAM" id="SSF55174">
    <property type="entry name" value="Alpha-L RNA-binding motif"/>
    <property type="match status" value="1"/>
</dbReference>
<reference evidence="2" key="1">
    <citation type="journal article" date="2021" name="PeerJ">
        <title>Extensive microbial diversity within the chicken gut microbiome revealed by metagenomics and culture.</title>
        <authorList>
            <person name="Gilroy R."/>
            <person name="Ravi A."/>
            <person name="Getino M."/>
            <person name="Pursley I."/>
            <person name="Horton D.L."/>
            <person name="Alikhan N.F."/>
            <person name="Baker D."/>
            <person name="Gharbi K."/>
            <person name="Hall N."/>
            <person name="Watson M."/>
            <person name="Adriaenssens E.M."/>
            <person name="Foster-Nyarko E."/>
            <person name="Jarju S."/>
            <person name="Secka A."/>
            <person name="Antonio M."/>
            <person name="Oren A."/>
            <person name="Chaudhuri R.R."/>
            <person name="La Ragione R."/>
            <person name="Hildebrand F."/>
            <person name="Pallen M.J."/>
        </authorList>
    </citation>
    <scope>NUCLEOTIDE SEQUENCE</scope>
    <source>
        <strain evidence="2">Gambia16-930</strain>
    </source>
</reference>
<dbReference type="PROSITE" id="PS50889">
    <property type="entry name" value="S4"/>
    <property type="match status" value="1"/>
</dbReference>
<evidence type="ECO:0000313" key="3">
    <source>
        <dbReference type="Proteomes" id="UP000824267"/>
    </source>
</evidence>
<sequence>MEFQIREGEDYIQLIQLLKVVGIACNGAQAQQMVEDSMVKVNGKVEMRKRVKLKPADTVEVLDKQIHIK</sequence>
<organism evidence="2 3">
    <name type="scientific">Candidatus Onthomorpha intestinigallinarum</name>
    <dbReference type="NCBI Taxonomy" id="2840880"/>
    <lineage>
        <taxon>Bacteria</taxon>
        <taxon>Pseudomonadati</taxon>
        <taxon>Bacteroidota</taxon>
        <taxon>Bacteroidia</taxon>
        <taxon>Bacteroidales</taxon>
        <taxon>Candidatus Onthomorpha</taxon>
    </lineage>
</organism>
<dbReference type="CDD" id="cd00165">
    <property type="entry name" value="S4"/>
    <property type="match status" value="1"/>
</dbReference>
<dbReference type="GO" id="GO:0003723">
    <property type="term" value="F:RNA binding"/>
    <property type="evidence" value="ECO:0007669"/>
    <property type="project" value="UniProtKB-KW"/>
</dbReference>
<comment type="caution">
    <text evidence="2">The sequence shown here is derived from an EMBL/GenBank/DDBJ whole genome shotgun (WGS) entry which is preliminary data.</text>
</comment>
<evidence type="ECO:0000313" key="2">
    <source>
        <dbReference type="EMBL" id="HIW87287.1"/>
    </source>
</evidence>
<dbReference type="Gene3D" id="3.10.290.10">
    <property type="entry name" value="RNA-binding S4 domain"/>
    <property type="match status" value="1"/>
</dbReference>
<dbReference type="EMBL" id="DXGG01000112">
    <property type="protein sequence ID" value="HIW87287.1"/>
    <property type="molecule type" value="Genomic_DNA"/>
</dbReference>
<reference evidence="2" key="2">
    <citation type="submission" date="2021-04" db="EMBL/GenBank/DDBJ databases">
        <authorList>
            <person name="Gilroy R."/>
        </authorList>
    </citation>
    <scope>NUCLEOTIDE SEQUENCE</scope>
    <source>
        <strain evidence="2">Gambia16-930</strain>
    </source>
</reference>
<proteinExistence type="predicted"/>
<gene>
    <name evidence="2" type="ORF">IAC47_03315</name>
</gene>
<dbReference type="Pfam" id="PF13275">
    <property type="entry name" value="S4_2"/>
    <property type="match status" value="1"/>
</dbReference>
<evidence type="ECO:0000256" key="1">
    <source>
        <dbReference type="PROSITE-ProRule" id="PRU00182"/>
    </source>
</evidence>